<organism evidence="2 3">
    <name type="scientific">Pristionchus pacificus</name>
    <name type="common">Parasitic nematode worm</name>
    <dbReference type="NCBI Taxonomy" id="54126"/>
    <lineage>
        <taxon>Eukaryota</taxon>
        <taxon>Metazoa</taxon>
        <taxon>Ecdysozoa</taxon>
        <taxon>Nematoda</taxon>
        <taxon>Chromadorea</taxon>
        <taxon>Rhabditida</taxon>
        <taxon>Rhabditina</taxon>
        <taxon>Diplogasteromorpha</taxon>
        <taxon>Diplogasteroidea</taxon>
        <taxon>Neodiplogasteridae</taxon>
        <taxon>Pristionchus</taxon>
    </lineage>
</organism>
<accession>A0A8R1UNK7</accession>
<proteinExistence type="predicted"/>
<dbReference type="EnsemblMetazoa" id="PPA34848.1">
    <property type="protein sequence ID" value="PPA34848.1"/>
    <property type="gene ID" value="WBGene00273217"/>
</dbReference>
<reference evidence="2" key="2">
    <citation type="submission" date="2022-06" db="UniProtKB">
        <authorList>
            <consortium name="EnsemblMetazoa"/>
        </authorList>
    </citation>
    <scope>IDENTIFICATION</scope>
    <source>
        <strain evidence="2">PS312</strain>
    </source>
</reference>
<reference evidence="3" key="1">
    <citation type="journal article" date="2008" name="Nat. Genet.">
        <title>The Pristionchus pacificus genome provides a unique perspective on nematode lifestyle and parasitism.</title>
        <authorList>
            <person name="Dieterich C."/>
            <person name="Clifton S.W."/>
            <person name="Schuster L.N."/>
            <person name="Chinwalla A."/>
            <person name="Delehaunty K."/>
            <person name="Dinkelacker I."/>
            <person name="Fulton L."/>
            <person name="Fulton R."/>
            <person name="Godfrey J."/>
            <person name="Minx P."/>
            <person name="Mitreva M."/>
            <person name="Roeseler W."/>
            <person name="Tian H."/>
            <person name="Witte H."/>
            <person name="Yang S.P."/>
            <person name="Wilson R.K."/>
            <person name="Sommer R.J."/>
        </authorList>
    </citation>
    <scope>NUCLEOTIDE SEQUENCE [LARGE SCALE GENOMIC DNA]</scope>
    <source>
        <strain evidence="3">PS312</strain>
    </source>
</reference>
<protein>
    <submittedName>
        <fullName evidence="2">Uncharacterized protein</fullName>
    </submittedName>
</protein>
<evidence type="ECO:0000313" key="3">
    <source>
        <dbReference type="Proteomes" id="UP000005239"/>
    </source>
</evidence>
<evidence type="ECO:0000256" key="1">
    <source>
        <dbReference type="SAM" id="MobiDB-lite"/>
    </source>
</evidence>
<dbReference type="AlphaFoldDB" id="A0A2A6C8W7"/>
<name>A0A2A6C8W7_PRIPA</name>
<accession>A0A2A6C8W7</accession>
<evidence type="ECO:0000313" key="2">
    <source>
        <dbReference type="EnsemblMetazoa" id="PPA34848.1"/>
    </source>
</evidence>
<feature type="compositionally biased region" description="Acidic residues" evidence="1">
    <location>
        <begin position="19"/>
        <end position="28"/>
    </location>
</feature>
<feature type="compositionally biased region" description="Basic and acidic residues" evidence="1">
    <location>
        <begin position="56"/>
        <end position="74"/>
    </location>
</feature>
<keyword evidence="3" id="KW-1185">Reference proteome</keyword>
<dbReference type="Proteomes" id="UP000005239">
    <property type="component" value="Unassembled WGS sequence"/>
</dbReference>
<sequence>MAECSEFTIFTPIDKLSDQENDFGDIDMEVSKKCAESQRKDSPGPADSPDMPWPEPADRLGRPDRHRRSLEPAGRRASCKCRPPYEKRRPIYRTQRTIHHTHDTTATPIMRTRKKMSTQREPSLDDWLFWNCASVRARRDGIATGGGGAAEGARIRAGVAARASFCFNPDFSDRSNDFYYILILNYAASRLLRQQHQMHPISRQTIIKMPIPMKTQPTVHSHPQQTLFEGHAHAISVGLQILRSCKTNQIHESTMVERRRPRRSLGRDIRRLQVKPSSMMIKDKLTRLRC</sequence>
<feature type="region of interest" description="Disordered" evidence="1">
    <location>
        <begin position="1"/>
        <end position="118"/>
    </location>
</feature>
<gene>
    <name evidence="2" type="primary">WBGene00273217</name>
</gene>
<feature type="compositionally biased region" description="Basic and acidic residues" evidence="1">
    <location>
        <begin position="29"/>
        <end position="42"/>
    </location>
</feature>